<dbReference type="Proteomes" id="UP000052946">
    <property type="component" value="Unassembled WGS sequence"/>
</dbReference>
<dbReference type="OrthoDB" id="9111355at2"/>
<dbReference type="RefSeq" id="WP_058950042.1">
    <property type="nucleotide sequence ID" value="NZ_BBXV01000021.1"/>
</dbReference>
<evidence type="ECO:0000313" key="3">
    <source>
        <dbReference type="Proteomes" id="UP000052946"/>
    </source>
</evidence>
<feature type="domain" description="Glyoxalase-like" evidence="1">
    <location>
        <begin position="4"/>
        <end position="179"/>
    </location>
</feature>
<dbReference type="InterPro" id="IPR029068">
    <property type="entry name" value="Glyas_Bleomycin-R_OHBP_Dase"/>
</dbReference>
<protein>
    <submittedName>
        <fullName evidence="2">Cytosolic protein</fullName>
    </submittedName>
</protein>
<reference evidence="2 3" key="2">
    <citation type="journal article" date="2016" name="Genome Announc.">
        <title>Draft Genome Sequence of Oceanobacillus picturae Heshi-B3, Isolated from Fermented Rice Bran in a Traditional Japanese Seafood Dish.</title>
        <authorList>
            <person name="Akuzawa S."/>
            <person name="Nagaoka J."/>
            <person name="Kanekatsu M."/>
            <person name="Kanesaki Y."/>
            <person name="Suzuki T."/>
        </authorList>
    </citation>
    <scope>NUCLEOTIDE SEQUENCE [LARGE SCALE GENOMIC DNA]</scope>
    <source>
        <strain evidence="2 3">Heshi-B3</strain>
    </source>
</reference>
<evidence type="ECO:0000313" key="2">
    <source>
        <dbReference type="EMBL" id="GAQ17796.1"/>
    </source>
</evidence>
<dbReference type="Gene3D" id="3.10.180.10">
    <property type="entry name" value="2,3-Dihydroxybiphenyl 1,2-Dioxygenase, domain 1"/>
    <property type="match status" value="1"/>
</dbReference>
<dbReference type="PANTHER" id="PTHR40265:SF1">
    <property type="entry name" value="GLYOXALASE-LIKE DOMAIN-CONTAINING PROTEIN"/>
    <property type="match status" value="1"/>
</dbReference>
<organism evidence="2 3">
    <name type="scientific">Oceanobacillus picturae</name>
    <dbReference type="NCBI Taxonomy" id="171693"/>
    <lineage>
        <taxon>Bacteria</taxon>
        <taxon>Bacillati</taxon>
        <taxon>Bacillota</taxon>
        <taxon>Bacilli</taxon>
        <taxon>Bacillales</taxon>
        <taxon>Bacillaceae</taxon>
        <taxon>Oceanobacillus</taxon>
    </lineage>
</organism>
<reference evidence="3" key="1">
    <citation type="submission" date="2015-07" db="EMBL/GenBank/DDBJ databases">
        <title>Draft Genome Sequence of Oceanobacillus picturae Heshi-B3 that Was Isolated from Fermented Rice Bran with Aging Salted Mackerel, Which Was Named Heshiko as Traditional Fermented Seafood in Japan.</title>
        <authorList>
            <person name="Akuzawa S."/>
            <person name="Nakagawa J."/>
            <person name="Kanekatsu T."/>
            <person name="Kanesaki Y."/>
            <person name="Suzuki T."/>
        </authorList>
    </citation>
    <scope>NUCLEOTIDE SEQUENCE [LARGE SCALE GENOMIC DNA]</scope>
    <source>
        <strain evidence="3">Heshi-B3</strain>
    </source>
</reference>
<dbReference type="Pfam" id="PF13468">
    <property type="entry name" value="Glyoxalase_3"/>
    <property type="match status" value="1"/>
</dbReference>
<dbReference type="SUPFAM" id="SSF54593">
    <property type="entry name" value="Glyoxalase/Bleomycin resistance protein/Dihydroxybiphenyl dioxygenase"/>
    <property type="match status" value="1"/>
</dbReference>
<accession>A0A0U9HCI0</accession>
<proteinExistence type="predicted"/>
<dbReference type="AlphaFoldDB" id="A0A0U9HCI0"/>
<evidence type="ECO:0000259" key="1">
    <source>
        <dbReference type="Pfam" id="PF13468"/>
    </source>
</evidence>
<name>A0A0U9HCI0_9BACI</name>
<dbReference type="PANTHER" id="PTHR40265">
    <property type="entry name" value="BLL2707 PROTEIN"/>
    <property type="match status" value="1"/>
</dbReference>
<gene>
    <name evidence="2" type="ORF">OPHB3_1733</name>
</gene>
<dbReference type="EMBL" id="BBXV01000021">
    <property type="protein sequence ID" value="GAQ17796.1"/>
    <property type="molecule type" value="Genomic_DNA"/>
</dbReference>
<sequence length="208" mass="23741">MLAIDHIVITAHDPMNAAEIFGEKHGITVVKGGEHEQWGTHNYLSYFANNCYIEWIGLFDKQLASQSNNPLIKQVVKALEENEEKPIQYALRTEDMAQFEANFRKNAIPYHGPVAAGRTRPDGTALSWKMLFPEPAAKLPFLIEWESTNIPADKTLVNEQELTQLEIPSPYQTDVEKALHLPIFNHQYQAKNGKILFHSEKEIQFTLK</sequence>
<dbReference type="InterPro" id="IPR025870">
    <property type="entry name" value="Glyoxalase-like_dom"/>
</dbReference>
<comment type="caution">
    <text evidence="2">The sequence shown here is derived from an EMBL/GenBank/DDBJ whole genome shotgun (WGS) entry which is preliminary data.</text>
</comment>